<dbReference type="EMBL" id="CALLCH030000009">
    <property type="protein sequence ID" value="CAI4213758.1"/>
    <property type="molecule type" value="Genomic_DNA"/>
</dbReference>
<name>A0A9P1H0K0_9PEZI</name>
<feature type="region of interest" description="Disordered" evidence="1">
    <location>
        <begin position="212"/>
        <end position="240"/>
    </location>
</feature>
<comment type="caution">
    <text evidence="2">The sequence shown here is derived from an EMBL/GenBank/DDBJ whole genome shotgun (WGS) entry which is preliminary data.</text>
</comment>
<feature type="compositionally biased region" description="Polar residues" evidence="1">
    <location>
        <begin position="119"/>
        <end position="137"/>
    </location>
</feature>
<evidence type="ECO:0000313" key="2">
    <source>
        <dbReference type="EMBL" id="CAI4213758.1"/>
    </source>
</evidence>
<evidence type="ECO:0000256" key="1">
    <source>
        <dbReference type="SAM" id="MobiDB-lite"/>
    </source>
</evidence>
<reference evidence="2" key="1">
    <citation type="submission" date="2022-11" db="EMBL/GenBank/DDBJ databases">
        <authorList>
            <person name="Scott C."/>
            <person name="Bruce N."/>
        </authorList>
    </citation>
    <scope>NUCLEOTIDE SEQUENCE</scope>
</reference>
<dbReference type="AlphaFoldDB" id="A0A9P1H0K0"/>
<proteinExistence type="predicted"/>
<accession>A0A9P1H0K0</accession>
<dbReference type="Proteomes" id="UP000838763">
    <property type="component" value="Unassembled WGS sequence"/>
</dbReference>
<feature type="compositionally biased region" description="Low complexity" evidence="1">
    <location>
        <begin position="90"/>
        <end position="118"/>
    </location>
</feature>
<feature type="region of interest" description="Disordered" evidence="1">
    <location>
        <begin position="86"/>
        <end position="137"/>
    </location>
</feature>
<protein>
    <submittedName>
        <fullName evidence="2">Uncharacterized protein</fullName>
    </submittedName>
</protein>
<organism evidence="2 3">
    <name type="scientific">Parascedosporium putredinis</name>
    <dbReference type="NCBI Taxonomy" id="1442378"/>
    <lineage>
        <taxon>Eukaryota</taxon>
        <taxon>Fungi</taxon>
        <taxon>Dikarya</taxon>
        <taxon>Ascomycota</taxon>
        <taxon>Pezizomycotina</taxon>
        <taxon>Sordariomycetes</taxon>
        <taxon>Hypocreomycetidae</taxon>
        <taxon>Microascales</taxon>
        <taxon>Microascaceae</taxon>
        <taxon>Parascedosporium</taxon>
    </lineage>
</organism>
<gene>
    <name evidence="2" type="ORF">PPNO1_LOCUS3502</name>
</gene>
<feature type="compositionally biased region" description="Acidic residues" evidence="1">
    <location>
        <begin position="28"/>
        <end position="50"/>
    </location>
</feature>
<feature type="compositionally biased region" description="Polar residues" evidence="1">
    <location>
        <begin position="212"/>
        <end position="227"/>
    </location>
</feature>
<feature type="region of interest" description="Disordered" evidence="1">
    <location>
        <begin position="1"/>
        <end position="62"/>
    </location>
</feature>
<feature type="region of interest" description="Disordered" evidence="1">
    <location>
        <begin position="158"/>
        <end position="186"/>
    </location>
</feature>
<keyword evidence="3" id="KW-1185">Reference proteome</keyword>
<sequence length="240" mass="25441">MTLKLDAPGVNEPELARTAAPHEVYLSSEEDGSSSADDFSDYDFDSESEMDPANATTATRKRSYEDIAKMVSVVYSGKPTVVQITTTKRSATPSSSSSSSTSSPSSTPSSAAVSRMSSPNLGRRQSSYTQSYYHHPPRTTSLALEGFTLHANSSQPAFLGIDPFADVTPEEAEAGHTSASGRSPSAVFKKTLGLVKKRSRPLLVTTLGNSSQARLDLVSSPSSSARDNANESRPETPVTP</sequence>
<dbReference type="OrthoDB" id="4838114at2759"/>
<evidence type="ECO:0000313" key="3">
    <source>
        <dbReference type="Proteomes" id="UP000838763"/>
    </source>
</evidence>